<feature type="transmembrane region" description="Helical" evidence="1">
    <location>
        <begin position="142"/>
        <end position="159"/>
    </location>
</feature>
<keyword evidence="1" id="KW-1133">Transmembrane helix</keyword>
<gene>
    <name evidence="2" type="ORF">GA0070613_6331</name>
</gene>
<feature type="transmembrane region" description="Helical" evidence="1">
    <location>
        <begin position="165"/>
        <end position="185"/>
    </location>
</feature>
<evidence type="ECO:0008006" key="4">
    <source>
        <dbReference type="Google" id="ProtNLM"/>
    </source>
</evidence>
<proteinExistence type="predicted"/>
<feature type="transmembrane region" description="Helical" evidence="1">
    <location>
        <begin position="85"/>
        <end position="107"/>
    </location>
</feature>
<dbReference type="AlphaFoldDB" id="A0A1C5K4E8"/>
<reference evidence="3" key="1">
    <citation type="submission" date="2016-06" db="EMBL/GenBank/DDBJ databases">
        <authorList>
            <person name="Varghese N."/>
            <person name="Submissions Spin"/>
        </authorList>
    </citation>
    <scope>NUCLEOTIDE SEQUENCE [LARGE SCALE GENOMIC DNA]</scope>
    <source>
        <strain evidence="3">DSM 43819</strain>
    </source>
</reference>
<feature type="transmembrane region" description="Helical" evidence="1">
    <location>
        <begin position="197"/>
        <end position="217"/>
    </location>
</feature>
<organism evidence="2 3">
    <name type="scientific">Micromonospora inositola</name>
    <dbReference type="NCBI Taxonomy" id="47865"/>
    <lineage>
        <taxon>Bacteria</taxon>
        <taxon>Bacillati</taxon>
        <taxon>Actinomycetota</taxon>
        <taxon>Actinomycetes</taxon>
        <taxon>Micromonosporales</taxon>
        <taxon>Micromonosporaceae</taxon>
        <taxon>Micromonospora</taxon>
    </lineage>
</organism>
<accession>A0A1C5K4E8</accession>
<evidence type="ECO:0000313" key="2">
    <source>
        <dbReference type="EMBL" id="SCG77634.1"/>
    </source>
</evidence>
<dbReference type="InterPro" id="IPR045782">
    <property type="entry name" value="TrbL_3"/>
</dbReference>
<protein>
    <recommendedName>
        <fullName evidence="4">TrbL/VirB6 plasmid conjugal transfer protein</fullName>
    </recommendedName>
</protein>
<evidence type="ECO:0000313" key="3">
    <source>
        <dbReference type="Proteomes" id="UP000198221"/>
    </source>
</evidence>
<dbReference type="Pfam" id="PF19590">
    <property type="entry name" value="TrbL_3"/>
    <property type="match status" value="1"/>
</dbReference>
<sequence length="305" mass="32129">MGWLLDQILDWLAAAILACLDALFGVISSALLITPNVTALPQVQALTGRSVLVVDTVFVLAFVAAGVLAMTAGGSEGSRYTVKDLIPRLIVGFVAAHFSQLWCGMLIDLANALTAALTTPEGDSDGALQAIKAHITAGQDKTAVLLFVVCVAIIAVLLASTAFSVIVRFAVVLVLTAFAPLALACHALPQTDPMARLWWRSYAGTLAVPVVQGFTLYTGQWMLTDPDNLLPVLGLPVEPGGVINLFVVMVMLWTTLRVPALMRRFVSTSGGGGGANMLGTAVRVIVVQQATRSIHGLGRIRAMTR</sequence>
<dbReference type="OrthoDB" id="3417255at2"/>
<feature type="transmembrane region" description="Helical" evidence="1">
    <location>
        <begin position="52"/>
        <end position="73"/>
    </location>
</feature>
<dbReference type="EMBL" id="LT607754">
    <property type="protein sequence ID" value="SCG77634.1"/>
    <property type="molecule type" value="Genomic_DNA"/>
</dbReference>
<dbReference type="Proteomes" id="UP000198221">
    <property type="component" value="Chromosome I"/>
</dbReference>
<dbReference type="RefSeq" id="WP_089015518.1">
    <property type="nucleotide sequence ID" value="NZ_LT607754.1"/>
</dbReference>
<evidence type="ECO:0000256" key="1">
    <source>
        <dbReference type="SAM" id="Phobius"/>
    </source>
</evidence>
<keyword evidence="3" id="KW-1185">Reference proteome</keyword>
<keyword evidence="1" id="KW-0472">Membrane</keyword>
<feature type="transmembrane region" description="Helical" evidence="1">
    <location>
        <begin position="12"/>
        <end position="32"/>
    </location>
</feature>
<keyword evidence="1" id="KW-0812">Transmembrane</keyword>
<feature type="transmembrane region" description="Helical" evidence="1">
    <location>
        <begin position="237"/>
        <end position="256"/>
    </location>
</feature>
<name>A0A1C5K4E8_9ACTN</name>